<sequence>MRGITAACRALCLAAGLGASAGAGAAVAAAESVVDVARATVRLPAGEWLSLARSTVDAVRVNDQRSIPAEVLTLALVHDQQLDALVTITATAGGAGGLVNWTSSCEPPEPGIWSARPVGANPSDMECAYASAAFAPDDFLSESTDWGREARSRGLRAPDEMVLASAVVGSRMGSWMSVEVLASADFAGAQEPLSGVGDAALPSDVDDRHAAYAVQLLNRVRDCVYSIRGQMDFPPIHFIPAAPAEARIARLDL</sequence>
<organism evidence="2 3">
    <name type="scientific">Ideonella lacteola</name>
    <dbReference type="NCBI Taxonomy" id="2984193"/>
    <lineage>
        <taxon>Bacteria</taxon>
        <taxon>Pseudomonadati</taxon>
        <taxon>Pseudomonadota</taxon>
        <taxon>Betaproteobacteria</taxon>
        <taxon>Burkholderiales</taxon>
        <taxon>Sphaerotilaceae</taxon>
        <taxon>Ideonella</taxon>
    </lineage>
</organism>
<dbReference type="RefSeq" id="WP_341424746.1">
    <property type="nucleotide sequence ID" value="NZ_JBBUTG010000003.1"/>
</dbReference>
<name>A0ABU9BND4_9BURK</name>
<gene>
    <name evidence="2" type="ORF">AACH06_06025</name>
</gene>
<accession>A0ABU9BND4</accession>
<keyword evidence="3" id="KW-1185">Reference proteome</keyword>
<evidence type="ECO:0000256" key="1">
    <source>
        <dbReference type="SAM" id="SignalP"/>
    </source>
</evidence>
<reference evidence="2 3" key="1">
    <citation type="submission" date="2024-04" db="EMBL/GenBank/DDBJ databases">
        <title>Novel species of the genus Ideonella isolated from streams.</title>
        <authorList>
            <person name="Lu H."/>
        </authorList>
    </citation>
    <scope>NUCLEOTIDE SEQUENCE [LARGE SCALE GENOMIC DNA]</scope>
    <source>
        <strain evidence="2 3">DXS29W</strain>
    </source>
</reference>
<keyword evidence="1" id="KW-0732">Signal</keyword>
<feature type="chain" id="PRO_5046238094" evidence="1">
    <location>
        <begin position="26"/>
        <end position="253"/>
    </location>
</feature>
<evidence type="ECO:0000313" key="2">
    <source>
        <dbReference type="EMBL" id="MEK8030377.1"/>
    </source>
</evidence>
<dbReference type="Proteomes" id="UP001371218">
    <property type="component" value="Unassembled WGS sequence"/>
</dbReference>
<evidence type="ECO:0000313" key="3">
    <source>
        <dbReference type="Proteomes" id="UP001371218"/>
    </source>
</evidence>
<proteinExistence type="predicted"/>
<feature type="signal peptide" evidence="1">
    <location>
        <begin position="1"/>
        <end position="25"/>
    </location>
</feature>
<comment type="caution">
    <text evidence="2">The sequence shown here is derived from an EMBL/GenBank/DDBJ whole genome shotgun (WGS) entry which is preliminary data.</text>
</comment>
<dbReference type="EMBL" id="JBBUTG010000003">
    <property type="protein sequence ID" value="MEK8030377.1"/>
    <property type="molecule type" value="Genomic_DNA"/>
</dbReference>
<protein>
    <submittedName>
        <fullName evidence="2">Uncharacterized protein</fullName>
    </submittedName>
</protein>